<accession>A0A538THU9</accession>
<feature type="transmembrane region" description="Helical" evidence="6">
    <location>
        <begin position="259"/>
        <end position="279"/>
    </location>
</feature>
<keyword evidence="5 6" id="KW-0472">Membrane</keyword>
<feature type="transmembrane region" description="Helical" evidence="6">
    <location>
        <begin position="232"/>
        <end position="252"/>
    </location>
</feature>
<dbReference type="PANTHER" id="PTHR32196">
    <property type="entry name" value="ABC TRANSPORTER PERMEASE PROTEIN YPHD-RELATED-RELATED"/>
    <property type="match status" value="1"/>
</dbReference>
<evidence type="ECO:0000256" key="5">
    <source>
        <dbReference type="ARBA" id="ARBA00023136"/>
    </source>
</evidence>
<keyword evidence="3 6" id="KW-0812">Transmembrane</keyword>
<evidence type="ECO:0000313" key="7">
    <source>
        <dbReference type="EMBL" id="TMQ63188.1"/>
    </source>
</evidence>
<dbReference type="Pfam" id="PF02653">
    <property type="entry name" value="BPD_transp_2"/>
    <property type="match status" value="1"/>
</dbReference>
<gene>
    <name evidence="7" type="ORF">E6K79_10885</name>
</gene>
<dbReference type="Proteomes" id="UP000317691">
    <property type="component" value="Unassembled WGS sequence"/>
</dbReference>
<keyword evidence="4 6" id="KW-1133">Transmembrane helix</keyword>
<keyword evidence="2" id="KW-1003">Cell membrane</keyword>
<evidence type="ECO:0000313" key="8">
    <source>
        <dbReference type="Proteomes" id="UP000317691"/>
    </source>
</evidence>
<dbReference type="GO" id="GO:0005886">
    <property type="term" value="C:plasma membrane"/>
    <property type="evidence" value="ECO:0007669"/>
    <property type="project" value="UniProtKB-SubCell"/>
</dbReference>
<dbReference type="GO" id="GO:0022857">
    <property type="term" value="F:transmembrane transporter activity"/>
    <property type="evidence" value="ECO:0007669"/>
    <property type="project" value="InterPro"/>
</dbReference>
<feature type="transmembrane region" description="Helical" evidence="6">
    <location>
        <begin position="59"/>
        <end position="83"/>
    </location>
</feature>
<feature type="transmembrane region" description="Helical" evidence="6">
    <location>
        <begin position="147"/>
        <end position="176"/>
    </location>
</feature>
<organism evidence="7 8">
    <name type="scientific">Eiseniibacteriota bacterium</name>
    <dbReference type="NCBI Taxonomy" id="2212470"/>
    <lineage>
        <taxon>Bacteria</taxon>
        <taxon>Candidatus Eiseniibacteriota</taxon>
    </lineage>
</organism>
<name>A0A538THU9_UNCEI</name>
<feature type="transmembrane region" description="Helical" evidence="6">
    <location>
        <begin position="208"/>
        <end position="226"/>
    </location>
</feature>
<dbReference type="PANTHER" id="PTHR32196:SF15">
    <property type="entry name" value="SUGAR ABC TRANSPORTER PERMEASE PROTEIN"/>
    <property type="match status" value="1"/>
</dbReference>
<feature type="transmembrane region" description="Helical" evidence="6">
    <location>
        <begin position="95"/>
        <end position="114"/>
    </location>
</feature>
<proteinExistence type="predicted"/>
<evidence type="ECO:0000256" key="1">
    <source>
        <dbReference type="ARBA" id="ARBA00004651"/>
    </source>
</evidence>
<dbReference type="AlphaFoldDB" id="A0A538THU9"/>
<evidence type="ECO:0000256" key="4">
    <source>
        <dbReference type="ARBA" id="ARBA00022989"/>
    </source>
</evidence>
<evidence type="ECO:0000256" key="3">
    <source>
        <dbReference type="ARBA" id="ARBA00022692"/>
    </source>
</evidence>
<reference evidence="7 8" key="1">
    <citation type="journal article" date="2019" name="Nat. Microbiol.">
        <title>Mediterranean grassland soil C-N compound turnover is dependent on rainfall and depth, and is mediated by genomically divergent microorganisms.</title>
        <authorList>
            <person name="Diamond S."/>
            <person name="Andeer P.F."/>
            <person name="Li Z."/>
            <person name="Crits-Christoph A."/>
            <person name="Burstein D."/>
            <person name="Anantharaman K."/>
            <person name="Lane K.R."/>
            <person name="Thomas B.C."/>
            <person name="Pan C."/>
            <person name="Northen T.R."/>
            <person name="Banfield J.F."/>
        </authorList>
    </citation>
    <scope>NUCLEOTIDE SEQUENCE [LARGE SCALE GENOMIC DNA]</scope>
    <source>
        <strain evidence="7">WS_9</strain>
    </source>
</reference>
<evidence type="ECO:0000256" key="6">
    <source>
        <dbReference type="SAM" id="Phobius"/>
    </source>
</evidence>
<feature type="transmembrane region" description="Helical" evidence="6">
    <location>
        <begin position="20"/>
        <end position="53"/>
    </location>
</feature>
<evidence type="ECO:0000256" key="2">
    <source>
        <dbReference type="ARBA" id="ARBA00022475"/>
    </source>
</evidence>
<sequence length="311" mass="32502">MDLRSLISDSITRVARNGILVLALLPAVQGGLGLNFGLPIGIICGLIGCVVSLNAGVLGVAGLAYATGIGLVLAIPAGVAYGWLLNRTRGQEMMVGTYLGFAIVSGMSIFWLLAPFKNPTLVWAIGGKGLRTTLALTGIYDKILDRWLAFSVAGVAIPTGALLVFGGLCFLVWLFFRTQMGISIAAARSNPRFALAAGISDQRTRIQASVLTTVLGAIGIVVYSQSFGFVQLYTAPLLMAFPAIACILIGGATVTRATIGNVVIGTLLFQSILTIALPVTSQVIEGDISETARLIIQNGMILYALTRVGKS</sequence>
<dbReference type="EMBL" id="VBOZ01000033">
    <property type="protein sequence ID" value="TMQ63188.1"/>
    <property type="molecule type" value="Genomic_DNA"/>
</dbReference>
<protein>
    <submittedName>
        <fullName evidence="7">ABC transporter permease</fullName>
    </submittedName>
</protein>
<dbReference type="InterPro" id="IPR001851">
    <property type="entry name" value="ABC_transp_permease"/>
</dbReference>
<comment type="caution">
    <text evidence="7">The sequence shown here is derived from an EMBL/GenBank/DDBJ whole genome shotgun (WGS) entry which is preliminary data.</text>
</comment>
<comment type="subcellular location">
    <subcellularLocation>
        <location evidence="1">Cell membrane</location>
        <topology evidence="1">Multi-pass membrane protein</topology>
    </subcellularLocation>
</comment>